<evidence type="ECO:0000313" key="1">
    <source>
        <dbReference type="EMBL" id="EUC61957.1"/>
    </source>
</evidence>
<evidence type="ECO:0000313" key="2">
    <source>
        <dbReference type="Proteomes" id="UP000030108"/>
    </source>
</evidence>
<name>X8JDZ1_9AGAM</name>
<gene>
    <name evidence="1" type="ORF">RSOL_409970</name>
</gene>
<dbReference type="EMBL" id="JATN01000318">
    <property type="protein sequence ID" value="EUC61957.1"/>
    <property type="molecule type" value="Genomic_DNA"/>
</dbReference>
<dbReference type="AlphaFoldDB" id="X8JDZ1"/>
<organism evidence="1 2">
    <name type="scientific">Rhizoctonia solani AG-3 Rhs1AP</name>
    <dbReference type="NCBI Taxonomy" id="1086054"/>
    <lineage>
        <taxon>Eukaryota</taxon>
        <taxon>Fungi</taxon>
        <taxon>Dikarya</taxon>
        <taxon>Basidiomycota</taxon>
        <taxon>Agaricomycotina</taxon>
        <taxon>Agaricomycetes</taxon>
        <taxon>Cantharellales</taxon>
        <taxon>Ceratobasidiaceae</taxon>
        <taxon>Rhizoctonia</taxon>
    </lineage>
</organism>
<accession>X8JDZ1</accession>
<reference evidence="2" key="1">
    <citation type="journal article" date="2014" name="Genome Announc.">
        <title>Draft genome sequence of the plant-pathogenic soil fungus Rhizoctonia solani anastomosis group 3 strain Rhs1AP.</title>
        <authorList>
            <person name="Cubeta M.A."/>
            <person name="Thomas E."/>
            <person name="Dean R.A."/>
            <person name="Jabaji S."/>
            <person name="Neate S.M."/>
            <person name="Tavantzis S."/>
            <person name="Toda T."/>
            <person name="Vilgalys R."/>
            <person name="Bharathan N."/>
            <person name="Fedorova-Abrams N."/>
            <person name="Pakala S.B."/>
            <person name="Pakala S.M."/>
            <person name="Zafar N."/>
            <person name="Joardar V."/>
            <person name="Losada L."/>
            <person name="Nierman W.C."/>
        </authorList>
    </citation>
    <scope>NUCLEOTIDE SEQUENCE [LARGE SCALE GENOMIC DNA]</scope>
    <source>
        <strain evidence="2">AG-3</strain>
    </source>
</reference>
<protein>
    <recommendedName>
        <fullName evidence="3">PPR domain protein</fullName>
    </recommendedName>
</protein>
<proteinExistence type="predicted"/>
<evidence type="ECO:0008006" key="3">
    <source>
        <dbReference type="Google" id="ProtNLM"/>
    </source>
</evidence>
<dbReference type="OrthoDB" id="185373at2759"/>
<sequence>MEQKLFYGNPRMTMALVRHFVKLSQKRADRLQGWHRALLKGNPRFFFETAKRVYSAYAAVHGFDKFNLPPSKRDTTPLRASHSHVTTAVACLFELDNFTAAIDLFHTLFDLQEPVDEHDLAVILASLARRNTGRAIQILLEVAPTRIPGFRPTPHHYSIILHQSLKLRKMDEANRLLEHARAAGCGSLEPGVVDGFIRESLKDIAHSWRRGSPGSGHPLTPDELKKLTGERLHTFARIIRTFHLIGQKANVSTVRKAIEAALKVRQPRMAWEIRMWGQNVGIFGRNYAGISADGEKTRKEQVDEGKSSVRSISRALWSLHQRGLLNESELWFKVRALGIDAKLSENGVEITEESGVAPVSLRRRVEAAS</sequence>
<feature type="non-terminal residue" evidence="1">
    <location>
        <position position="369"/>
    </location>
</feature>
<dbReference type="Proteomes" id="UP000030108">
    <property type="component" value="Unassembled WGS sequence"/>
</dbReference>
<comment type="caution">
    <text evidence="1">The sequence shown here is derived from an EMBL/GenBank/DDBJ whole genome shotgun (WGS) entry which is preliminary data.</text>
</comment>